<proteinExistence type="predicted"/>
<reference evidence="1" key="1">
    <citation type="submission" date="2019-01" db="EMBL/GenBank/DDBJ databases">
        <authorList>
            <person name="Lista F."/>
            <person name="Anselmo A."/>
        </authorList>
    </citation>
    <scope>NUCLEOTIDE SEQUENCE</scope>
    <source>
        <strain evidence="1">3S</strain>
    </source>
</reference>
<protein>
    <submittedName>
        <fullName evidence="1">Adenine methyltransferase</fullName>
    </submittedName>
</protein>
<organism evidence="1">
    <name type="scientific">Klebsiella pneumoniae</name>
    <dbReference type="NCBI Taxonomy" id="573"/>
    <lineage>
        <taxon>Bacteria</taxon>
        <taxon>Pseudomonadati</taxon>
        <taxon>Pseudomonadota</taxon>
        <taxon>Gammaproteobacteria</taxon>
        <taxon>Enterobacterales</taxon>
        <taxon>Enterobacteriaceae</taxon>
        <taxon>Klebsiella/Raoultella group</taxon>
        <taxon>Klebsiella</taxon>
        <taxon>Klebsiella pneumoniae complex</taxon>
    </lineage>
</organism>
<accession>A0A483M0E3</accession>
<dbReference type="AlphaFoldDB" id="A0A483M0E3"/>
<dbReference type="InterPro" id="IPR036388">
    <property type="entry name" value="WH-like_DNA-bd_sf"/>
</dbReference>
<dbReference type="RefSeq" id="WP_110229005.1">
    <property type="nucleotide sequence ID" value="NZ_JANJFA010000033.1"/>
</dbReference>
<dbReference type="InterPro" id="IPR008593">
    <property type="entry name" value="Dam_MeTrfase"/>
</dbReference>
<dbReference type="Pfam" id="PF05869">
    <property type="entry name" value="Dam"/>
    <property type="match status" value="1"/>
</dbReference>
<dbReference type="GO" id="GO:0032259">
    <property type="term" value="P:methylation"/>
    <property type="evidence" value="ECO:0007669"/>
    <property type="project" value="UniProtKB-KW"/>
</dbReference>
<dbReference type="GO" id="GO:0003677">
    <property type="term" value="F:DNA binding"/>
    <property type="evidence" value="ECO:0007669"/>
    <property type="project" value="InterPro"/>
</dbReference>
<dbReference type="Gene3D" id="1.10.10.10">
    <property type="entry name" value="Winged helix-like DNA-binding domain superfamily/Winged helix DNA-binding domain"/>
    <property type="match status" value="1"/>
</dbReference>
<keyword evidence="1" id="KW-0808">Transferase</keyword>
<gene>
    <name evidence="1" type="ORF">ETF13_27240</name>
</gene>
<dbReference type="GO" id="GO:0009007">
    <property type="term" value="F:site-specific DNA-methyltransferase (adenine-specific) activity"/>
    <property type="evidence" value="ECO:0007669"/>
    <property type="project" value="InterPro"/>
</dbReference>
<dbReference type="EMBL" id="SDCT01000074">
    <property type="protein sequence ID" value="TCX80688.1"/>
    <property type="molecule type" value="Genomic_DNA"/>
</dbReference>
<keyword evidence="1" id="KW-0489">Methyltransferase</keyword>
<comment type="caution">
    <text evidence="1">The sequence shown here is derived from an EMBL/GenBank/DDBJ whole genome shotgun (WGS) entry which is preliminary data.</text>
</comment>
<evidence type="ECO:0000313" key="1">
    <source>
        <dbReference type="EMBL" id="TCX80688.1"/>
    </source>
</evidence>
<name>A0A483M0E3_KLEPN</name>
<dbReference type="GO" id="GO:0009307">
    <property type="term" value="P:DNA restriction-modification system"/>
    <property type="evidence" value="ECO:0007669"/>
    <property type="project" value="InterPro"/>
</dbReference>
<sequence length="245" mass="28418">MYPTRCIRPLLFKFWETRVKHPKRYLQHGTSFGGSDSWRTNPRMFANLAREFGGFTLDTAASADNALCERYWSEYDDALTQDWSLEDRVFCNPPFSLAAEFLAQAHKPCLSVFLIPCRPQTSWWLRYVWGNPHCHEIRFLHRGPKFLHPETGNSDIRAPLPVAVVIYRNIPCSGDKRMIVCCADTMLTLEVMSKGSKPGRPKLYDWQTLDKVINLWDNKRQTAKQIAETLSIPLRTVQRVVQRLT</sequence>